<dbReference type="EMBL" id="AP023421">
    <property type="protein sequence ID" value="BCK85902.1"/>
    <property type="molecule type" value="Genomic_DNA"/>
</dbReference>
<accession>A0A830QR51</accession>
<dbReference type="PANTHER" id="PTHR24960:SF79">
    <property type="entry name" value="PHOTOSYSTEM I IRON-SULFUR CENTER"/>
    <property type="match status" value="1"/>
</dbReference>
<dbReference type="Gene3D" id="3.40.50.360">
    <property type="match status" value="1"/>
</dbReference>
<keyword evidence="10" id="KW-1185">Reference proteome</keyword>
<geneLocation type="plasmid" evidence="9 10">
    <name>pMM59_01</name>
</geneLocation>
<dbReference type="PROSITE" id="PS00198">
    <property type="entry name" value="4FE4S_FER_1"/>
    <property type="match status" value="2"/>
</dbReference>
<dbReference type="InterPro" id="IPR050157">
    <property type="entry name" value="PSI_iron-sulfur_center"/>
</dbReference>
<evidence type="ECO:0000256" key="2">
    <source>
        <dbReference type="ARBA" id="ARBA00003532"/>
    </source>
</evidence>
<evidence type="ECO:0000259" key="8">
    <source>
        <dbReference type="PROSITE" id="PS51379"/>
    </source>
</evidence>
<evidence type="ECO:0000256" key="6">
    <source>
        <dbReference type="ARBA" id="ARBA00023004"/>
    </source>
</evidence>
<evidence type="ECO:0000256" key="7">
    <source>
        <dbReference type="ARBA" id="ARBA00023014"/>
    </source>
</evidence>
<organism evidence="9 10">
    <name type="scientific">Pusillibacter faecalis</name>
    <dbReference type="NCBI Taxonomy" id="2714358"/>
    <lineage>
        <taxon>Bacteria</taxon>
        <taxon>Bacillati</taxon>
        <taxon>Bacillota</taxon>
        <taxon>Clostridia</taxon>
        <taxon>Eubacteriales</taxon>
        <taxon>Oscillospiraceae</taxon>
        <taxon>Pusillibacter</taxon>
    </lineage>
</organism>
<keyword evidence="9" id="KW-0614">Plasmid</keyword>
<keyword evidence="5" id="KW-0479">Metal-binding</keyword>
<dbReference type="RefSeq" id="WP_213543840.1">
    <property type="nucleotide sequence ID" value="NZ_AP023421.1"/>
</dbReference>
<dbReference type="GO" id="GO:0046872">
    <property type="term" value="F:metal ion binding"/>
    <property type="evidence" value="ECO:0007669"/>
    <property type="project" value="UniProtKB-KW"/>
</dbReference>
<feature type="domain" description="4Fe-4S ferredoxin-type" evidence="8">
    <location>
        <begin position="210"/>
        <end position="237"/>
    </location>
</feature>
<evidence type="ECO:0000256" key="3">
    <source>
        <dbReference type="ARBA" id="ARBA00013529"/>
    </source>
</evidence>
<dbReference type="AlphaFoldDB" id="A0A830QR51"/>
<keyword evidence="4" id="KW-0004">4Fe-4S</keyword>
<evidence type="ECO:0000313" key="10">
    <source>
        <dbReference type="Proteomes" id="UP000679848"/>
    </source>
</evidence>
<dbReference type="InterPro" id="IPR029039">
    <property type="entry name" value="Flavoprotein-like_sf"/>
</dbReference>
<dbReference type="Proteomes" id="UP000679848">
    <property type="component" value="Plasmid pMM59_01"/>
</dbReference>
<sequence>MIVYFSGTGNSRFAAEFLSKQLNDELLDTGRHMKAGEKDTLHSDRPWVFVAPIYAWRMANVLADYIRSAELTGSKDAYFVLTCGGEIGNAGQYAAQLCKEIGLNYKGVLEVVMPENYITMFNAPGEEESRAIVAKAKPVLEQGGELIRKGKDLPAHKVGLLDKLKSGPINEGFYKFYVKADAFLATDACTGCGVCVEACPLNNIRLSDGKPVWNKHCTHCMACICGCPTAAIEYGKRSKGKPRYQCPKDEIL</sequence>
<evidence type="ECO:0000256" key="5">
    <source>
        <dbReference type="ARBA" id="ARBA00022723"/>
    </source>
</evidence>
<dbReference type="InterPro" id="IPR017896">
    <property type="entry name" value="4Fe4S_Fe-S-bd"/>
</dbReference>
<dbReference type="SUPFAM" id="SSF54862">
    <property type="entry name" value="4Fe-4S ferredoxins"/>
    <property type="match status" value="1"/>
</dbReference>
<evidence type="ECO:0000256" key="4">
    <source>
        <dbReference type="ARBA" id="ARBA00022485"/>
    </source>
</evidence>
<comment type="cofactor">
    <cofactor evidence="1">
        <name>[4Fe-4S] cluster</name>
        <dbReference type="ChEBI" id="CHEBI:49883"/>
    </cofactor>
</comment>
<evidence type="ECO:0000256" key="1">
    <source>
        <dbReference type="ARBA" id="ARBA00001966"/>
    </source>
</evidence>
<feature type="domain" description="4Fe-4S ferredoxin-type" evidence="8">
    <location>
        <begin position="180"/>
        <end position="209"/>
    </location>
</feature>
<dbReference type="InterPro" id="IPR047964">
    <property type="entry name" value="EFR1-like"/>
</dbReference>
<dbReference type="Gene3D" id="3.30.70.20">
    <property type="match status" value="1"/>
</dbReference>
<protein>
    <recommendedName>
        <fullName evidence="3">Ferredoxin</fullName>
    </recommendedName>
</protein>
<dbReference type="InterPro" id="IPR017900">
    <property type="entry name" value="4Fe4S_Fe_S_CS"/>
</dbReference>
<dbReference type="NCBIfam" id="NF038196">
    <property type="entry name" value="ferrodoxin_EFR1"/>
    <property type="match status" value="1"/>
</dbReference>
<dbReference type="Pfam" id="PF13187">
    <property type="entry name" value="Fer4_9"/>
    <property type="match status" value="1"/>
</dbReference>
<keyword evidence="6" id="KW-0408">Iron</keyword>
<reference evidence="9" key="1">
    <citation type="submission" date="2020-09" db="EMBL/GenBank/DDBJ databases">
        <title>New species isolated from human feces.</title>
        <authorList>
            <person name="Kitahara M."/>
            <person name="Shigeno Y."/>
            <person name="Shime M."/>
            <person name="Matsumoto Y."/>
            <person name="Nakamura S."/>
            <person name="Motooka D."/>
            <person name="Fukuoka S."/>
            <person name="Nishikawa H."/>
            <person name="Benno Y."/>
        </authorList>
    </citation>
    <scope>NUCLEOTIDE SEQUENCE</scope>
    <source>
        <strain evidence="9">MM59</strain>
        <plasmid evidence="9">pMM59_01</plasmid>
    </source>
</reference>
<proteinExistence type="predicted"/>
<dbReference type="PROSITE" id="PS51379">
    <property type="entry name" value="4FE4S_FER_2"/>
    <property type="match status" value="2"/>
</dbReference>
<dbReference type="PANTHER" id="PTHR24960">
    <property type="entry name" value="PHOTOSYSTEM I IRON-SULFUR CENTER-RELATED"/>
    <property type="match status" value="1"/>
</dbReference>
<keyword evidence="7" id="KW-0411">Iron-sulfur</keyword>
<comment type="function">
    <text evidence="2">Ferredoxins are iron-sulfur proteins that transfer electrons in a wide variety of metabolic reactions.</text>
</comment>
<name>A0A830QR51_9FIRM</name>
<gene>
    <name evidence="9" type="ORF">MM59RIKEN_32210</name>
</gene>
<dbReference type="SUPFAM" id="SSF52218">
    <property type="entry name" value="Flavoproteins"/>
    <property type="match status" value="1"/>
</dbReference>
<dbReference type="GO" id="GO:0051539">
    <property type="term" value="F:4 iron, 4 sulfur cluster binding"/>
    <property type="evidence" value="ECO:0007669"/>
    <property type="project" value="UniProtKB-KW"/>
</dbReference>
<evidence type="ECO:0000313" key="9">
    <source>
        <dbReference type="EMBL" id="BCK85902.1"/>
    </source>
</evidence>
<dbReference type="KEGG" id="pfaa:MM59RIKEN_32210"/>